<feature type="domain" description="Thiamine pyrophosphate enzyme central" evidence="15">
    <location>
        <begin position="194"/>
        <end position="327"/>
    </location>
</feature>
<dbReference type="Proteomes" id="UP000824124">
    <property type="component" value="Unassembled WGS sequence"/>
</dbReference>
<evidence type="ECO:0000313" key="18">
    <source>
        <dbReference type="EMBL" id="HIU09966.1"/>
    </source>
</evidence>
<comment type="caution">
    <text evidence="18">The sequence shown here is derived from an EMBL/GenBank/DDBJ whole genome shotgun (WGS) entry which is preliminary data.</text>
</comment>
<dbReference type="InterPro" id="IPR045229">
    <property type="entry name" value="TPP_enz"/>
</dbReference>
<evidence type="ECO:0000256" key="7">
    <source>
        <dbReference type="ARBA" id="ARBA00022679"/>
    </source>
</evidence>
<feature type="domain" description="Thiamine pyrophosphate enzyme TPP-binding" evidence="16">
    <location>
        <begin position="384"/>
        <end position="532"/>
    </location>
</feature>
<dbReference type="FunFam" id="3.40.50.970:FF:000016">
    <property type="entry name" value="Acetolactate synthase"/>
    <property type="match status" value="1"/>
</dbReference>
<accession>A0A9D1HIJ8</accession>
<protein>
    <recommendedName>
        <fullName evidence="4 14">Acetolactate synthase</fullName>
        <ecNumber evidence="4 14">2.2.1.6</ecNumber>
    </recommendedName>
</protein>
<keyword evidence="5 14" id="KW-0028">Amino-acid biosynthesis</keyword>
<evidence type="ECO:0000256" key="8">
    <source>
        <dbReference type="ARBA" id="ARBA00022723"/>
    </source>
</evidence>
<dbReference type="Gene3D" id="3.40.50.970">
    <property type="match status" value="2"/>
</dbReference>
<dbReference type="EC" id="2.2.1.6" evidence="4 14"/>
<dbReference type="NCBIfam" id="TIGR00118">
    <property type="entry name" value="acolac_lg"/>
    <property type="match status" value="1"/>
</dbReference>
<evidence type="ECO:0000256" key="1">
    <source>
        <dbReference type="ARBA" id="ARBA00004974"/>
    </source>
</evidence>
<dbReference type="InterPro" id="IPR029061">
    <property type="entry name" value="THDP-binding"/>
</dbReference>
<organism evidence="18 19">
    <name type="scientific">Candidatus Avidehalobacter gallistercoris</name>
    <dbReference type="NCBI Taxonomy" id="2840694"/>
    <lineage>
        <taxon>Bacteria</taxon>
        <taxon>Bacillati</taxon>
        <taxon>Bacillota</taxon>
        <taxon>Clostridia</taxon>
        <taxon>Eubacteriales</taxon>
        <taxon>Peptococcaceae</taxon>
        <taxon>Peptococcaceae incertae sedis</taxon>
        <taxon>Candidatus Avidehalobacter</taxon>
    </lineage>
</organism>
<dbReference type="GO" id="GO:0050660">
    <property type="term" value="F:flavin adenine dinucleotide binding"/>
    <property type="evidence" value="ECO:0007669"/>
    <property type="project" value="InterPro"/>
</dbReference>
<dbReference type="SUPFAM" id="SSF52467">
    <property type="entry name" value="DHS-like NAD/FAD-binding domain"/>
    <property type="match status" value="1"/>
</dbReference>
<evidence type="ECO:0000259" key="17">
    <source>
        <dbReference type="Pfam" id="PF02776"/>
    </source>
</evidence>
<dbReference type="InterPro" id="IPR012000">
    <property type="entry name" value="Thiamin_PyroP_enz_cen_dom"/>
</dbReference>
<keyword evidence="8 14" id="KW-0479">Metal-binding</keyword>
<evidence type="ECO:0000259" key="16">
    <source>
        <dbReference type="Pfam" id="PF02775"/>
    </source>
</evidence>
<dbReference type="InterPro" id="IPR039368">
    <property type="entry name" value="AHAS_TPP"/>
</dbReference>
<dbReference type="PANTHER" id="PTHR18968:SF13">
    <property type="entry name" value="ACETOLACTATE SYNTHASE CATALYTIC SUBUNIT, MITOCHONDRIAL"/>
    <property type="match status" value="1"/>
</dbReference>
<dbReference type="EMBL" id="DVMH01000011">
    <property type="protein sequence ID" value="HIU09966.1"/>
    <property type="molecule type" value="Genomic_DNA"/>
</dbReference>
<keyword evidence="7 14" id="KW-0808">Transferase</keyword>
<dbReference type="Pfam" id="PF02775">
    <property type="entry name" value="TPP_enzyme_C"/>
    <property type="match status" value="1"/>
</dbReference>
<dbReference type="Gene3D" id="3.40.50.1220">
    <property type="entry name" value="TPP-binding domain"/>
    <property type="match status" value="1"/>
</dbReference>
<evidence type="ECO:0000256" key="14">
    <source>
        <dbReference type="RuleBase" id="RU003591"/>
    </source>
</evidence>
<gene>
    <name evidence="18" type="primary">ilvB</name>
    <name evidence="18" type="ORF">IAB00_01730</name>
</gene>
<dbReference type="Pfam" id="PF02776">
    <property type="entry name" value="TPP_enzyme_N"/>
    <property type="match status" value="1"/>
</dbReference>
<feature type="domain" description="Thiamine pyrophosphate enzyme N-terminal TPP-binding" evidence="17">
    <location>
        <begin position="4"/>
        <end position="117"/>
    </location>
</feature>
<dbReference type="CDD" id="cd07035">
    <property type="entry name" value="TPP_PYR_POX_like"/>
    <property type="match status" value="1"/>
</dbReference>
<dbReference type="SUPFAM" id="SSF52518">
    <property type="entry name" value="Thiamin diphosphate-binding fold (THDP-binding)"/>
    <property type="match status" value="2"/>
</dbReference>
<dbReference type="GO" id="GO:0003984">
    <property type="term" value="F:acetolactate synthase activity"/>
    <property type="evidence" value="ECO:0007669"/>
    <property type="project" value="UniProtKB-EC"/>
</dbReference>
<evidence type="ECO:0000256" key="13">
    <source>
        <dbReference type="ARBA" id="ARBA00048670"/>
    </source>
</evidence>
<keyword evidence="6" id="KW-0285">Flavoprotein</keyword>
<evidence type="ECO:0000256" key="4">
    <source>
        <dbReference type="ARBA" id="ARBA00013145"/>
    </source>
</evidence>
<name>A0A9D1HIJ8_9FIRM</name>
<keyword evidence="12 14" id="KW-0100">Branched-chain amino acid biosynthesis</keyword>
<sequence length="560" mass="60366">MRLSGARIVVEAIKAEGIETVFGYPGGQALPLYDAIYDSGLHHVLTRHEQGAVHAADGYARRSGKVGVCISTSGPGATNLVTGIATANMDSIPLVCITCQVPRASIGKDSFQEADIMGVTTPITKHNFLVQDTNELTLTLKKAFYIARTGRPGPVVVDIPKDILLEEAEFDYSIDLASLNWSYKPKREGSTADLQAILDVISRSHSPVLFVGGGVVLSGASGLLREFVQHTQIPVVASLMGLTAYPTDDPLHLGMLGMHGTYAANMAVQHADLLIGLGVRFDDRVTGTLNTFAAGARVVHLDIDPAEFNKNVRVDYRLAGDLQWSLSLLQNAETGNLAEWHESCCKWKNEHPMSYTKSDKVIKPEAVIEALNDLTKGDAVIATDVGQHQMWTVQYMTFKEPRTLLTSGGLGTMGFGLPAAMGAALVSDDKPVWLVSSDGSIMMNCQEMATLAEENLPVKVLVLNNRGLGMVRQWQRMFFGHRMSASKHEFKMSFAKLGEAMGCTGITVEKPEDLTAALARAAAIPGPVVIEVLVDELEDVMPMVAPGKSLSEMVLEGGDY</sequence>
<comment type="pathway">
    <text evidence="2 14">Amino-acid biosynthesis; L-valine biosynthesis; L-valine from pyruvate: step 1/4.</text>
</comment>
<evidence type="ECO:0000259" key="15">
    <source>
        <dbReference type="Pfam" id="PF00205"/>
    </source>
</evidence>
<evidence type="ECO:0000256" key="12">
    <source>
        <dbReference type="ARBA" id="ARBA00023304"/>
    </source>
</evidence>
<dbReference type="CDD" id="cd02015">
    <property type="entry name" value="TPP_AHAS"/>
    <property type="match status" value="1"/>
</dbReference>
<keyword evidence="11 14" id="KW-0786">Thiamine pyrophosphate</keyword>
<dbReference type="InterPro" id="IPR029035">
    <property type="entry name" value="DHS-like_NAD/FAD-binding_dom"/>
</dbReference>
<dbReference type="GO" id="GO:0009097">
    <property type="term" value="P:isoleucine biosynthetic process"/>
    <property type="evidence" value="ECO:0007669"/>
    <property type="project" value="TreeGrafter"/>
</dbReference>
<comment type="cofactor">
    <cofactor evidence="14">
        <name>thiamine diphosphate</name>
        <dbReference type="ChEBI" id="CHEBI:58937"/>
    </cofactor>
    <text evidence="14">Binds 1 thiamine pyrophosphate per subunit.</text>
</comment>
<reference evidence="18" key="1">
    <citation type="submission" date="2020-10" db="EMBL/GenBank/DDBJ databases">
        <authorList>
            <person name="Gilroy R."/>
        </authorList>
    </citation>
    <scope>NUCLEOTIDE SEQUENCE</scope>
    <source>
        <strain evidence="18">2830</strain>
    </source>
</reference>
<comment type="similarity">
    <text evidence="3 14">Belongs to the TPP enzyme family.</text>
</comment>
<dbReference type="AlphaFoldDB" id="A0A9D1HIJ8"/>
<evidence type="ECO:0000256" key="9">
    <source>
        <dbReference type="ARBA" id="ARBA00022827"/>
    </source>
</evidence>
<evidence type="ECO:0000313" key="19">
    <source>
        <dbReference type="Proteomes" id="UP000824124"/>
    </source>
</evidence>
<dbReference type="FunFam" id="3.40.50.1220:FF:000008">
    <property type="entry name" value="Acetolactate synthase"/>
    <property type="match status" value="1"/>
</dbReference>
<comment type="cofactor">
    <cofactor evidence="14">
        <name>Mg(2+)</name>
        <dbReference type="ChEBI" id="CHEBI:18420"/>
    </cofactor>
    <text evidence="14">Binds 1 Mg(2+) ion per subunit.</text>
</comment>
<dbReference type="GO" id="GO:0000287">
    <property type="term" value="F:magnesium ion binding"/>
    <property type="evidence" value="ECO:0007669"/>
    <property type="project" value="UniProtKB-UniRule"/>
</dbReference>
<dbReference type="GO" id="GO:0005948">
    <property type="term" value="C:acetolactate synthase complex"/>
    <property type="evidence" value="ECO:0007669"/>
    <property type="project" value="TreeGrafter"/>
</dbReference>
<proteinExistence type="inferred from homology"/>
<reference evidence="18" key="2">
    <citation type="journal article" date="2021" name="PeerJ">
        <title>Extensive microbial diversity within the chicken gut microbiome revealed by metagenomics and culture.</title>
        <authorList>
            <person name="Gilroy R."/>
            <person name="Ravi A."/>
            <person name="Getino M."/>
            <person name="Pursley I."/>
            <person name="Horton D.L."/>
            <person name="Alikhan N.F."/>
            <person name="Baker D."/>
            <person name="Gharbi K."/>
            <person name="Hall N."/>
            <person name="Watson M."/>
            <person name="Adriaenssens E.M."/>
            <person name="Foster-Nyarko E."/>
            <person name="Jarju S."/>
            <person name="Secka A."/>
            <person name="Antonio M."/>
            <person name="Oren A."/>
            <person name="Chaudhuri R.R."/>
            <person name="La Ragione R."/>
            <person name="Hildebrand F."/>
            <person name="Pallen M.J."/>
        </authorList>
    </citation>
    <scope>NUCLEOTIDE SEQUENCE</scope>
    <source>
        <strain evidence="18">2830</strain>
    </source>
</reference>
<comment type="pathway">
    <text evidence="1 14">Amino-acid biosynthesis; L-isoleucine biosynthesis; L-isoleucine from 2-oxobutanoate: step 1/4.</text>
</comment>
<evidence type="ECO:0000256" key="2">
    <source>
        <dbReference type="ARBA" id="ARBA00005025"/>
    </source>
</evidence>
<dbReference type="InterPro" id="IPR012001">
    <property type="entry name" value="Thiamin_PyroP_enz_TPP-bd_dom"/>
</dbReference>
<dbReference type="PANTHER" id="PTHR18968">
    <property type="entry name" value="THIAMINE PYROPHOSPHATE ENZYMES"/>
    <property type="match status" value="1"/>
</dbReference>
<dbReference type="InterPro" id="IPR011766">
    <property type="entry name" value="TPP_enzyme_TPP-bd"/>
</dbReference>
<dbReference type="FunFam" id="3.40.50.970:FF:000007">
    <property type="entry name" value="Acetolactate synthase"/>
    <property type="match status" value="1"/>
</dbReference>
<evidence type="ECO:0000256" key="5">
    <source>
        <dbReference type="ARBA" id="ARBA00022605"/>
    </source>
</evidence>
<evidence type="ECO:0000256" key="10">
    <source>
        <dbReference type="ARBA" id="ARBA00022842"/>
    </source>
</evidence>
<dbReference type="GO" id="GO:0030976">
    <property type="term" value="F:thiamine pyrophosphate binding"/>
    <property type="evidence" value="ECO:0007669"/>
    <property type="project" value="UniProtKB-UniRule"/>
</dbReference>
<evidence type="ECO:0000256" key="6">
    <source>
        <dbReference type="ARBA" id="ARBA00022630"/>
    </source>
</evidence>
<dbReference type="Pfam" id="PF00205">
    <property type="entry name" value="TPP_enzyme_M"/>
    <property type="match status" value="1"/>
</dbReference>
<keyword evidence="9" id="KW-0274">FAD</keyword>
<keyword evidence="10 14" id="KW-0460">Magnesium</keyword>
<comment type="catalytic activity">
    <reaction evidence="13 14">
        <text>2 pyruvate + H(+) = (2S)-2-acetolactate + CO2</text>
        <dbReference type="Rhea" id="RHEA:25249"/>
        <dbReference type="ChEBI" id="CHEBI:15361"/>
        <dbReference type="ChEBI" id="CHEBI:15378"/>
        <dbReference type="ChEBI" id="CHEBI:16526"/>
        <dbReference type="ChEBI" id="CHEBI:58476"/>
        <dbReference type="EC" id="2.2.1.6"/>
    </reaction>
</comment>
<dbReference type="InterPro" id="IPR012846">
    <property type="entry name" value="Acetolactate_synth_lsu"/>
</dbReference>
<evidence type="ECO:0000256" key="11">
    <source>
        <dbReference type="ARBA" id="ARBA00023052"/>
    </source>
</evidence>
<evidence type="ECO:0000256" key="3">
    <source>
        <dbReference type="ARBA" id="ARBA00007812"/>
    </source>
</evidence>
<dbReference type="GO" id="GO:0009099">
    <property type="term" value="P:L-valine biosynthetic process"/>
    <property type="evidence" value="ECO:0007669"/>
    <property type="project" value="TreeGrafter"/>
</dbReference>